<reference evidence="1 2" key="1">
    <citation type="journal article" date="2015" name="Antonie Van Leeuwenhoek">
        <title>Thioclava indica sp. nov., isolated from surface seawater of the Indian Ocean.</title>
        <authorList>
            <person name="Liu Y."/>
            <person name="Lai Q."/>
            <person name="Du J."/>
            <person name="Xu H."/>
            <person name="Jiang L."/>
            <person name="Shao Z."/>
        </authorList>
    </citation>
    <scope>NUCLEOTIDE SEQUENCE [LARGE SCALE GENOMIC DNA]</scope>
    <source>
        <strain evidence="1 2">DT23-4</strain>
    </source>
</reference>
<keyword evidence="2" id="KW-1185">Reference proteome</keyword>
<proteinExistence type="predicted"/>
<evidence type="ECO:0000313" key="2">
    <source>
        <dbReference type="Proteomes" id="UP000027471"/>
    </source>
</evidence>
<gene>
    <name evidence="1" type="ORF">DT23_15925</name>
</gene>
<name>A0A074JQZ8_9RHOB</name>
<dbReference type="OrthoDB" id="5465469at2"/>
<protein>
    <submittedName>
        <fullName evidence="1">Uncharacterized protein</fullName>
    </submittedName>
</protein>
<sequence length="288" mass="33565">MFAGLERTFRRFKKRRRLAAAQTELTARIANGSQWQSSPHGLDRRLVVSLTSYPTRFATLKPTLQSLLFQTTRPDATVLWIAHDELELLPPDIRDLERSGLEIRVCENLRSYKKLLPALEAWPDAIIVTADDDVYYWPQWLEELVNTYRKTGDPVICQRAHKIRLGADGLPRPYLEWRRRVEAHQRGPLIFPTGVTGVLYDPRIFHEDIARRDLIAELCPHADDVWLYWMHRMKGSQPHLISDGRKNVEWPESQVQSLRSINVDQNLNDRQIEAMIAHYGFPEPREAE</sequence>
<dbReference type="EMBL" id="AUNB01000031">
    <property type="protein sequence ID" value="KEO58899.1"/>
    <property type="molecule type" value="Genomic_DNA"/>
</dbReference>
<dbReference type="STRING" id="1353528.DT23_15925"/>
<dbReference type="Proteomes" id="UP000027471">
    <property type="component" value="Unassembled WGS sequence"/>
</dbReference>
<dbReference type="eggNOG" id="COG0463">
    <property type="taxonomic scope" value="Bacteria"/>
</dbReference>
<evidence type="ECO:0000313" key="1">
    <source>
        <dbReference type="EMBL" id="KEO58899.1"/>
    </source>
</evidence>
<dbReference type="InterPro" id="IPR029044">
    <property type="entry name" value="Nucleotide-diphossugar_trans"/>
</dbReference>
<comment type="caution">
    <text evidence="1">The sequence shown here is derived from an EMBL/GenBank/DDBJ whole genome shotgun (WGS) entry which is preliminary data.</text>
</comment>
<accession>A0A074JQZ8</accession>
<dbReference type="SUPFAM" id="SSF53448">
    <property type="entry name" value="Nucleotide-diphospho-sugar transferases"/>
    <property type="match status" value="1"/>
</dbReference>
<dbReference type="AlphaFoldDB" id="A0A074JQZ8"/>
<organism evidence="1 2">
    <name type="scientific">Thioclava indica</name>
    <dbReference type="NCBI Taxonomy" id="1353528"/>
    <lineage>
        <taxon>Bacteria</taxon>
        <taxon>Pseudomonadati</taxon>
        <taxon>Pseudomonadota</taxon>
        <taxon>Alphaproteobacteria</taxon>
        <taxon>Rhodobacterales</taxon>
        <taxon>Paracoccaceae</taxon>
        <taxon>Thioclava</taxon>
    </lineage>
</organism>